<dbReference type="InterPro" id="IPR029058">
    <property type="entry name" value="AB_hydrolase_fold"/>
</dbReference>
<dbReference type="EC" id="3.1.1.-" evidence="3"/>
<protein>
    <recommendedName>
        <fullName evidence="3">Carboxylic ester hydrolase</fullName>
        <ecNumber evidence="3">3.1.1.-</ecNumber>
    </recommendedName>
</protein>
<accession>A0A9W9ESG9</accession>
<dbReference type="Proteomes" id="UP001149165">
    <property type="component" value="Unassembled WGS sequence"/>
</dbReference>
<evidence type="ECO:0000256" key="3">
    <source>
        <dbReference type="RuleBase" id="RU361235"/>
    </source>
</evidence>
<dbReference type="InterPro" id="IPR019826">
    <property type="entry name" value="Carboxylesterase_B_AS"/>
</dbReference>
<name>A0A9W9ESG9_9EURO</name>
<comment type="caution">
    <text evidence="5">The sequence shown here is derived from an EMBL/GenBank/DDBJ whole genome shotgun (WGS) entry which is preliminary data.</text>
</comment>
<dbReference type="OrthoDB" id="408631at2759"/>
<dbReference type="GO" id="GO:0017000">
    <property type="term" value="P:antibiotic biosynthetic process"/>
    <property type="evidence" value="ECO:0007669"/>
    <property type="project" value="UniProtKB-ARBA"/>
</dbReference>
<feature type="signal peptide" evidence="3">
    <location>
        <begin position="1"/>
        <end position="20"/>
    </location>
</feature>
<dbReference type="InterPro" id="IPR002018">
    <property type="entry name" value="CarbesteraseB"/>
</dbReference>
<dbReference type="PANTHER" id="PTHR43918:SF4">
    <property type="entry name" value="CARBOXYLIC ESTER HYDROLASE"/>
    <property type="match status" value="1"/>
</dbReference>
<dbReference type="GO" id="GO:0072330">
    <property type="term" value="P:monocarboxylic acid biosynthetic process"/>
    <property type="evidence" value="ECO:0007669"/>
    <property type="project" value="UniProtKB-ARBA"/>
</dbReference>
<gene>
    <name evidence="5" type="ORF">N7456_010774</name>
</gene>
<sequence length="543" mass="58827">MALIAIVGLVVGLVIGLASGTSTSSSSLPRSGIVDLGYSQYQGLSLDNGIDEFLGMRYARSPVDSFRFRAPQDPAETDAVQDATSFGPICVGVGQSTSATIAEDCLFVNVWRPNNASTGDNLPVWLFIQGGGYADLSNANFNGSEVVNKSGNDIILVNFNYRVGALGFLASEDVRKDGDLNVGLLDQRKLLDWVQQNIHLFGGDPDHVVIHGDSAGAGSVAHHITAYNGTNMNLFAGAIAESNFWPTQRTVAEMEFQYKRFAQDVGCGNASDTLDCLRAVNISTIMKYDVDKPFPGGSSSPAPLWYFLPVIDGDLVTDSLYNLFEQGKVIQVPVMITDDTNEGTPFAVNATNQAEVAQFMKNNYPKLSKDQLKSINNAYPLMTPLAKHAAYFPSAAAAYGESTFVCPGNLMSASMAQFVGSDKVWNYRCNILDPTEIADGMGVPHVFELPAVFGLGDTNQASESFATTNSAIVPVIMDYYLSFIKALDPNTFRNSKAPFWKTWGTGDGERLRLQTNSTAMEDVPEAQVKRCAMWKKFATTMEH</sequence>
<comment type="similarity">
    <text evidence="1 3">Belongs to the type-B carboxylesterase/lipase family.</text>
</comment>
<dbReference type="PROSITE" id="PS00941">
    <property type="entry name" value="CARBOXYLESTERASE_B_2"/>
    <property type="match status" value="1"/>
</dbReference>
<evidence type="ECO:0000313" key="6">
    <source>
        <dbReference type="Proteomes" id="UP001149165"/>
    </source>
</evidence>
<dbReference type="PROSITE" id="PS00122">
    <property type="entry name" value="CARBOXYLESTERASE_B_1"/>
    <property type="match status" value="1"/>
</dbReference>
<evidence type="ECO:0000256" key="1">
    <source>
        <dbReference type="ARBA" id="ARBA00005964"/>
    </source>
</evidence>
<evidence type="ECO:0000313" key="5">
    <source>
        <dbReference type="EMBL" id="KAJ5087158.1"/>
    </source>
</evidence>
<dbReference type="GO" id="GO:0052689">
    <property type="term" value="F:carboxylic ester hydrolase activity"/>
    <property type="evidence" value="ECO:0007669"/>
    <property type="project" value="TreeGrafter"/>
</dbReference>
<keyword evidence="6" id="KW-1185">Reference proteome</keyword>
<dbReference type="AlphaFoldDB" id="A0A9W9ESG9"/>
<evidence type="ECO:0000259" key="4">
    <source>
        <dbReference type="Pfam" id="PF00135"/>
    </source>
</evidence>
<dbReference type="SUPFAM" id="SSF53474">
    <property type="entry name" value="alpha/beta-Hydrolases"/>
    <property type="match status" value="1"/>
</dbReference>
<dbReference type="InterPro" id="IPR019819">
    <property type="entry name" value="Carboxylesterase_B_CS"/>
</dbReference>
<evidence type="ECO:0000256" key="2">
    <source>
        <dbReference type="ARBA" id="ARBA00022801"/>
    </source>
</evidence>
<reference evidence="5" key="1">
    <citation type="submission" date="2022-11" db="EMBL/GenBank/DDBJ databases">
        <authorList>
            <person name="Petersen C."/>
        </authorList>
    </citation>
    <scope>NUCLEOTIDE SEQUENCE</scope>
    <source>
        <strain evidence="5">IBT 30069</strain>
    </source>
</reference>
<keyword evidence="3" id="KW-0732">Signal</keyword>
<feature type="domain" description="Carboxylesterase type B" evidence="4">
    <location>
        <begin position="45"/>
        <end position="527"/>
    </location>
</feature>
<dbReference type="EMBL" id="JAPQKH010000007">
    <property type="protein sequence ID" value="KAJ5087158.1"/>
    <property type="molecule type" value="Genomic_DNA"/>
</dbReference>
<reference evidence="5" key="2">
    <citation type="journal article" date="2023" name="IMA Fungus">
        <title>Comparative genomic study of the Penicillium genus elucidates a diverse pangenome and 15 lateral gene transfer events.</title>
        <authorList>
            <person name="Petersen C."/>
            <person name="Sorensen T."/>
            <person name="Nielsen M.R."/>
            <person name="Sondergaard T.E."/>
            <person name="Sorensen J.L."/>
            <person name="Fitzpatrick D.A."/>
            <person name="Frisvad J.C."/>
            <person name="Nielsen K.L."/>
        </authorList>
    </citation>
    <scope>NUCLEOTIDE SEQUENCE</scope>
    <source>
        <strain evidence="5">IBT 30069</strain>
    </source>
</reference>
<dbReference type="PANTHER" id="PTHR43918">
    <property type="entry name" value="ACETYLCHOLINESTERASE"/>
    <property type="match status" value="1"/>
</dbReference>
<keyword evidence="2 3" id="KW-0378">Hydrolase</keyword>
<dbReference type="InterPro" id="IPR050654">
    <property type="entry name" value="AChE-related_enzymes"/>
</dbReference>
<feature type="chain" id="PRO_5041014418" description="Carboxylic ester hydrolase" evidence="3">
    <location>
        <begin position="21"/>
        <end position="543"/>
    </location>
</feature>
<dbReference type="Pfam" id="PF00135">
    <property type="entry name" value="COesterase"/>
    <property type="match status" value="1"/>
</dbReference>
<dbReference type="Gene3D" id="3.40.50.1820">
    <property type="entry name" value="alpha/beta hydrolase"/>
    <property type="match status" value="1"/>
</dbReference>
<proteinExistence type="inferred from homology"/>
<organism evidence="5 6">
    <name type="scientific">Penicillium angulare</name>
    <dbReference type="NCBI Taxonomy" id="116970"/>
    <lineage>
        <taxon>Eukaryota</taxon>
        <taxon>Fungi</taxon>
        <taxon>Dikarya</taxon>
        <taxon>Ascomycota</taxon>
        <taxon>Pezizomycotina</taxon>
        <taxon>Eurotiomycetes</taxon>
        <taxon>Eurotiomycetidae</taxon>
        <taxon>Eurotiales</taxon>
        <taxon>Aspergillaceae</taxon>
        <taxon>Penicillium</taxon>
    </lineage>
</organism>